<keyword evidence="5" id="KW-0547">Nucleotide-binding</keyword>
<dbReference type="SUPFAM" id="SSF55874">
    <property type="entry name" value="ATPase domain of HSP90 chaperone/DNA topoisomerase II/histidine kinase"/>
    <property type="match status" value="1"/>
</dbReference>
<dbReference type="Pfam" id="PF01119">
    <property type="entry name" value="DNA_mis_repair"/>
    <property type="match status" value="1"/>
</dbReference>
<dbReference type="PANTHER" id="PTHR10073:SF52">
    <property type="entry name" value="MISMATCH REPAIR ENDONUCLEASE PMS2"/>
    <property type="match status" value="1"/>
</dbReference>
<evidence type="ECO:0000256" key="3">
    <source>
        <dbReference type="SAM" id="SignalP"/>
    </source>
</evidence>
<evidence type="ECO:0000313" key="6">
    <source>
        <dbReference type="Proteomes" id="UP001210925"/>
    </source>
</evidence>
<dbReference type="PROSITE" id="PS00058">
    <property type="entry name" value="DNA_MISMATCH_REPAIR_1"/>
    <property type="match status" value="1"/>
</dbReference>
<dbReference type="GO" id="GO:0005524">
    <property type="term" value="F:ATP binding"/>
    <property type="evidence" value="ECO:0007669"/>
    <property type="project" value="UniProtKB-KW"/>
</dbReference>
<keyword evidence="5" id="KW-0067">ATP-binding</keyword>
<dbReference type="PANTHER" id="PTHR10073">
    <property type="entry name" value="DNA MISMATCH REPAIR PROTEIN MLH, PMS, MUTL"/>
    <property type="match status" value="1"/>
</dbReference>
<dbReference type="InterPro" id="IPR038973">
    <property type="entry name" value="MutL/Mlh/Pms-like"/>
</dbReference>
<evidence type="ECO:0000256" key="2">
    <source>
        <dbReference type="ARBA" id="ARBA00022763"/>
    </source>
</evidence>
<proteinExistence type="inferred from homology"/>
<dbReference type="InterPro" id="IPR002099">
    <property type="entry name" value="MutL/Mlh/PMS"/>
</dbReference>
<dbReference type="CDD" id="cd00782">
    <property type="entry name" value="MutL_Trans"/>
    <property type="match status" value="1"/>
</dbReference>
<dbReference type="CDD" id="cd16926">
    <property type="entry name" value="HATPase_MutL-MLH-PMS-like"/>
    <property type="match status" value="1"/>
</dbReference>
<dbReference type="GO" id="GO:0030983">
    <property type="term" value="F:mismatched DNA binding"/>
    <property type="evidence" value="ECO:0007669"/>
    <property type="project" value="InterPro"/>
</dbReference>
<dbReference type="SMART" id="SM01190">
    <property type="entry name" value="EMP24_GP25L"/>
    <property type="match status" value="1"/>
</dbReference>
<dbReference type="InterPro" id="IPR014790">
    <property type="entry name" value="MutL_C"/>
</dbReference>
<evidence type="ECO:0000259" key="4">
    <source>
        <dbReference type="PROSITE" id="PS50866"/>
    </source>
</evidence>
<keyword evidence="2" id="KW-0227">DNA damage</keyword>
<dbReference type="GO" id="GO:0140664">
    <property type="term" value="F:ATP-dependent DNA damage sensor activity"/>
    <property type="evidence" value="ECO:0007669"/>
    <property type="project" value="InterPro"/>
</dbReference>
<dbReference type="SUPFAM" id="SSF101576">
    <property type="entry name" value="Supernatant protein factor (SPF), C-terminal domain"/>
    <property type="match status" value="1"/>
</dbReference>
<dbReference type="EMBL" id="JADGKB010000054">
    <property type="protein sequence ID" value="KAJ3256193.1"/>
    <property type="molecule type" value="Genomic_DNA"/>
</dbReference>
<dbReference type="InterPro" id="IPR014762">
    <property type="entry name" value="DNA_mismatch_repair_CS"/>
</dbReference>
<dbReference type="Pfam" id="PF01105">
    <property type="entry name" value="EMP24_GP25L"/>
    <property type="match status" value="1"/>
</dbReference>
<dbReference type="SUPFAM" id="SSF118116">
    <property type="entry name" value="DNA mismatch repair protein MutL"/>
    <property type="match status" value="1"/>
</dbReference>
<dbReference type="FunFam" id="3.30.565.10:FF:000017">
    <property type="entry name" value="PMS1 homolog 1, mismatch repair system component"/>
    <property type="match status" value="1"/>
</dbReference>
<dbReference type="AlphaFoldDB" id="A0AAD5UEX4"/>
<dbReference type="Pfam" id="PF08676">
    <property type="entry name" value="MutL_C"/>
    <property type="match status" value="1"/>
</dbReference>
<feature type="domain" description="GOLD" evidence="4">
    <location>
        <begin position="24"/>
        <end position="106"/>
    </location>
</feature>
<dbReference type="Gene3D" id="3.30.565.10">
    <property type="entry name" value="Histidine kinase-like ATPase, C-terminal domain"/>
    <property type="match status" value="1"/>
</dbReference>
<name>A0AAD5UEX4_9FUNG</name>
<keyword evidence="6" id="KW-1185">Reference proteome</keyword>
<dbReference type="Gene3D" id="3.30.1370.100">
    <property type="entry name" value="MutL, C-terminal domain, regulatory subdomain"/>
    <property type="match status" value="1"/>
</dbReference>
<dbReference type="InterPro" id="IPR014721">
    <property type="entry name" value="Ribsml_uS5_D2-typ_fold_subgr"/>
</dbReference>
<dbReference type="NCBIfam" id="TIGR00585">
    <property type="entry name" value="mutl"/>
    <property type="match status" value="1"/>
</dbReference>
<dbReference type="PROSITE" id="PS50866">
    <property type="entry name" value="GOLD"/>
    <property type="match status" value="1"/>
</dbReference>
<reference evidence="5" key="1">
    <citation type="submission" date="2020-05" db="EMBL/GenBank/DDBJ databases">
        <title>Phylogenomic resolution of chytrid fungi.</title>
        <authorList>
            <person name="Stajich J.E."/>
            <person name="Amses K."/>
            <person name="Simmons R."/>
            <person name="Seto K."/>
            <person name="Myers J."/>
            <person name="Bonds A."/>
            <person name="Quandt C.A."/>
            <person name="Barry K."/>
            <person name="Liu P."/>
            <person name="Grigoriev I."/>
            <person name="Longcore J.E."/>
            <person name="James T.Y."/>
        </authorList>
    </citation>
    <scope>NUCLEOTIDE SEQUENCE</scope>
    <source>
        <strain evidence="5">PLAUS21</strain>
    </source>
</reference>
<dbReference type="SMART" id="SM01340">
    <property type="entry name" value="DNA_mis_repair"/>
    <property type="match status" value="1"/>
</dbReference>
<protein>
    <submittedName>
        <fullName evidence="5">ATP-binding mismatch repair protein</fullName>
    </submittedName>
</protein>
<evidence type="ECO:0000313" key="5">
    <source>
        <dbReference type="EMBL" id="KAJ3256193.1"/>
    </source>
</evidence>
<keyword evidence="3" id="KW-0732">Signal</keyword>
<dbReference type="InterPro" id="IPR036890">
    <property type="entry name" value="HATPase_C_sf"/>
</dbReference>
<gene>
    <name evidence="5" type="primary">PMS1</name>
    <name evidence="5" type="ORF">HK103_005652</name>
</gene>
<dbReference type="GO" id="GO:0032389">
    <property type="term" value="C:MutLalpha complex"/>
    <property type="evidence" value="ECO:0007669"/>
    <property type="project" value="TreeGrafter"/>
</dbReference>
<dbReference type="SUPFAM" id="SSF54211">
    <property type="entry name" value="Ribosomal protein S5 domain 2-like"/>
    <property type="match status" value="1"/>
</dbReference>
<dbReference type="InterPro" id="IPR037198">
    <property type="entry name" value="MutL_C_sf"/>
</dbReference>
<sequence length="804" mass="92612">MLVFALIQFITAVTVSFKLAPHERSCFYADSKEIGEKLGFYFVQEGGDFDVDYELTDPKGKLILLGQAERQGDYVMTVGLLGEYAICFSNAMSTFAEKLIDFDLTMEHEVTNSIFKSEIEESVGNINSKKKEDEVPESIKKLREELNGLSRTMSTLVRTQRQIRSSEHRNFSMVKDAGSRMFWFAVLESLSMVGMAAAQVYIIQTFFSTSARTRVYMISKIDKHTHQIISSSQVITSLFEAVKELVENSIDAHSTRIEIKIGDTIQVIDDGDGISKESHELLGRKSFTSKLQQFNDLQVINSFGFRGEALHALCQLSDLTVITSTQSPIGYLLQYSSDGELKSSKPTHRKRGTTIQIQNLFLRYPVRYQEYKRNFKKETTKCINVLYSYCICFPDIRFSCTTTKKEFETGGKGLKHVLDDLFGSKFSIDLIDFKSKISVEDNEIEFYGKISGTKKARADTDRQYVYVNNKPIVFPKLLRKLNEIYKEYNPNHYPIVILHIRIPLDMLDRNVSPDKRTILFEDETKIVEEISQHVRELYLPSKTNFVKKETSKHIVAPPSQKIFDFDSGYLKMLYPLKNTIIEFDLDRQQSQDSTIESENIDKDVKTFIPEPIVIEKQDFKEMRIIGQFNKGFILAIHENHLFIIDQHASDEKYNYENLKKRNVSIQPLFKPIKLELTPIQQDLVIKYQKELKYLGFDIQSNVLTGLPEMQDSTQDVNDLYEILNHLEQGVLQPSKKYLAYCASKACRYSVMIGDDLDMKRMKLIVGNMATMDQPWNCPHGRPTMRLLAKLLPIEKEKLFQNVES</sequence>
<organism evidence="5 6">
    <name type="scientific">Boothiomyces macroporosus</name>
    <dbReference type="NCBI Taxonomy" id="261099"/>
    <lineage>
        <taxon>Eukaryota</taxon>
        <taxon>Fungi</taxon>
        <taxon>Fungi incertae sedis</taxon>
        <taxon>Chytridiomycota</taxon>
        <taxon>Chytridiomycota incertae sedis</taxon>
        <taxon>Chytridiomycetes</taxon>
        <taxon>Rhizophydiales</taxon>
        <taxon>Terramycetaceae</taxon>
        <taxon>Boothiomyces</taxon>
    </lineage>
</organism>
<feature type="chain" id="PRO_5042178577" evidence="3">
    <location>
        <begin position="17"/>
        <end position="804"/>
    </location>
</feature>
<evidence type="ECO:0000256" key="1">
    <source>
        <dbReference type="ARBA" id="ARBA00006082"/>
    </source>
</evidence>
<dbReference type="InterPro" id="IPR009038">
    <property type="entry name" value="GOLD_dom"/>
</dbReference>
<feature type="signal peptide" evidence="3">
    <location>
        <begin position="1"/>
        <end position="16"/>
    </location>
</feature>
<dbReference type="GO" id="GO:0016887">
    <property type="term" value="F:ATP hydrolysis activity"/>
    <property type="evidence" value="ECO:0007669"/>
    <property type="project" value="InterPro"/>
</dbReference>
<dbReference type="InterPro" id="IPR042121">
    <property type="entry name" value="MutL_C_regsub"/>
</dbReference>
<dbReference type="InterPro" id="IPR020568">
    <property type="entry name" value="Ribosomal_Su5_D2-typ_SF"/>
</dbReference>
<dbReference type="GO" id="GO:0006298">
    <property type="term" value="P:mismatch repair"/>
    <property type="evidence" value="ECO:0007669"/>
    <property type="project" value="InterPro"/>
</dbReference>
<dbReference type="Pfam" id="PF13589">
    <property type="entry name" value="HATPase_c_3"/>
    <property type="match status" value="1"/>
</dbReference>
<accession>A0AAD5UEX4</accession>
<comment type="caution">
    <text evidence="5">The sequence shown here is derived from an EMBL/GenBank/DDBJ whole genome shotgun (WGS) entry which is preliminary data.</text>
</comment>
<dbReference type="InterPro" id="IPR042120">
    <property type="entry name" value="MutL_C_dimsub"/>
</dbReference>
<comment type="similarity">
    <text evidence="1">Belongs to the DNA mismatch repair MutL/HexB family.</text>
</comment>
<dbReference type="InterPro" id="IPR036598">
    <property type="entry name" value="GOLD_dom_sf"/>
</dbReference>
<dbReference type="Gene3D" id="3.30.1540.20">
    <property type="entry name" value="MutL, C-terminal domain, dimerisation subdomain"/>
    <property type="match status" value="1"/>
</dbReference>
<dbReference type="Proteomes" id="UP001210925">
    <property type="component" value="Unassembled WGS sequence"/>
</dbReference>
<dbReference type="InterPro" id="IPR013507">
    <property type="entry name" value="DNA_mismatch_S5_2-like"/>
</dbReference>
<dbReference type="Gene3D" id="3.30.230.10">
    <property type="match status" value="1"/>
</dbReference>
<dbReference type="SMART" id="SM00853">
    <property type="entry name" value="MutL_C"/>
    <property type="match status" value="1"/>
</dbReference>